<name>A0A0N8T9W4_PSEAP</name>
<dbReference type="AlphaFoldDB" id="A0A0N8T9W4"/>
<sequence length="176" mass="19326">MSENTNNSNVAYCSFSLNSESVSTLRCGQASYEAFSGMGAPFVNNPQYQSVQGKGAIPAGRYFIVDRQSGGRFGWVREPLQDFLAGTDRGEWFGLYRDDGEVDDQTTVDNIRRGAFRLHPVGPRGLSEGCITLNSQIGFDELKKYLRSQRGEVISGTNLKYYGVIDVVGAGDKNSK</sequence>
<reference evidence="2 3" key="1">
    <citation type="submission" date="2018-08" db="EMBL/GenBank/DDBJ databases">
        <title>Recombination of ecologically and evolutionarily significant loci maintains genetic cohesion in the Pseudomonas syringae species complex.</title>
        <authorList>
            <person name="Dillon M."/>
            <person name="Thakur S."/>
            <person name="Almeida R.N.D."/>
            <person name="Weir B.S."/>
            <person name="Guttman D.S."/>
        </authorList>
    </citation>
    <scope>NUCLEOTIDE SEQUENCE [LARGE SCALE GENOMIC DNA]</scope>
    <source>
        <strain evidence="2 3">ICMP 4388</strain>
    </source>
</reference>
<evidence type="ECO:0000313" key="3">
    <source>
        <dbReference type="Proteomes" id="UP000274541"/>
    </source>
</evidence>
<gene>
    <name evidence="2" type="ORF">ALQ37_101407</name>
</gene>
<evidence type="ECO:0000313" key="2">
    <source>
        <dbReference type="EMBL" id="RMO67450.1"/>
    </source>
</evidence>
<dbReference type="RefSeq" id="WP_080393164.1">
    <property type="nucleotide sequence ID" value="NZ_JBPDUT010000002.1"/>
</dbReference>
<protein>
    <recommendedName>
        <fullName evidence="1">Tlde1 domain-containing protein</fullName>
    </recommendedName>
</protein>
<proteinExistence type="predicted"/>
<comment type="caution">
    <text evidence="2">The sequence shown here is derived from an EMBL/GenBank/DDBJ whole genome shotgun (WGS) entry which is preliminary data.</text>
</comment>
<dbReference type="EMBL" id="RBPX01000123">
    <property type="protein sequence ID" value="RMO67450.1"/>
    <property type="molecule type" value="Genomic_DNA"/>
</dbReference>
<dbReference type="Proteomes" id="UP000274541">
    <property type="component" value="Unassembled WGS sequence"/>
</dbReference>
<feature type="domain" description="Tlde1" evidence="1">
    <location>
        <begin position="32"/>
        <end position="156"/>
    </location>
</feature>
<dbReference type="Pfam" id="PF10908">
    <property type="entry name" value="Tlde1_dom"/>
    <property type="match status" value="1"/>
</dbReference>
<evidence type="ECO:0000259" key="1">
    <source>
        <dbReference type="Pfam" id="PF10908"/>
    </source>
</evidence>
<organism evidence="2 3">
    <name type="scientific">Pseudomonas syringae pv. aptata</name>
    <dbReference type="NCBI Taxonomy" id="83167"/>
    <lineage>
        <taxon>Bacteria</taxon>
        <taxon>Pseudomonadati</taxon>
        <taxon>Pseudomonadota</taxon>
        <taxon>Gammaproteobacteria</taxon>
        <taxon>Pseudomonadales</taxon>
        <taxon>Pseudomonadaceae</taxon>
        <taxon>Pseudomonas</taxon>
        <taxon>Pseudomonas syringae</taxon>
    </lineage>
</organism>
<dbReference type="InterPro" id="IPR021225">
    <property type="entry name" value="Tlde1_dom"/>
</dbReference>
<accession>A0A0N8T9W4</accession>